<dbReference type="STRING" id="167879.CPS_2403"/>
<accession>Q481Z8</accession>
<sequence>MFRSCAYFIRILCANYLDDFLIAFDVLGNPKNRDNSALASIVADSDIVLVQELVASPS</sequence>
<dbReference type="KEGG" id="cps:CPS_2403"/>
<evidence type="ECO:0000313" key="1">
    <source>
        <dbReference type="EMBL" id="AAZ24452.1"/>
    </source>
</evidence>
<dbReference type="EMBL" id="CP000083">
    <property type="protein sequence ID" value="AAZ24452.1"/>
    <property type="molecule type" value="Genomic_DNA"/>
</dbReference>
<gene>
    <name evidence="1" type="ordered locus">CPS_2403</name>
</gene>
<protein>
    <submittedName>
        <fullName evidence="1">Uncharacterized protein</fullName>
    </submittedName>
</protein>
<dbReference type="AlphaFoldDB" id="Q481Z8"/>
<dbReference type="Proteomes" id="UP000000547">
    <property type="component" value="Chromosome"/>
</dbReference>
<evidence type="ECO:0000313" key="2">
    <source>
        <dbReference type="Proteomes" id="UP000000547"/>
    </source>
</evidence>
<organism evidence="1 2">
    <name type="scientific">Colwellia psychrerythraea (strain 34H / ATCC BAA-681)</name>
    <name type="common">Vibrio psychroerythus</name>
    <dbReference type="NCBI Taxonomy" id="167879"/>
    <lineage>
        <taxon>Bacteria</taxon>
        <taxon>Pseudomonadati</taxon>
        <taxon>Pseudomonadota</taxon>
        <taxon>Gammaproteobacteria</taxon>
        <taxon>Alteromonadales</taxon>
        <taxon>Colwelliaceae</taxon>
        <taxon>Colwellia</taxon>
    </lineage>
</organism>
<reference evidence="1" key="1">
    <citation type="journal article" date="2005" name="Proc. Natl. Acad. Sci. U.S.A.">
        <title>The psychrophilic lifestyle as revealed by the genome sequence of Colwellia psychrerythraea 34H through genomic and proteomic analyses.</title>
        <authorList>
            <person name="Methe B.A."/>
            <person name="Nelson K.E."/>
            <person name="Deming J.W."/>
            <person name="Momen B."/>
            <person name="Melamud E."/>
            <person name="Zhang X."/>
            <person name="Moult J."/>
            <person name="Madupu R."/>
            <person name="Nelson W.C."/>
            <person name="Dodson R.J."/>
            <person name="Brinkac L.M."/>
            <person name="Daugherty S.C."/>
            <person name="Durkin A.S."/>
            <person name="DeBoy R.T."/>
            <person name="Kolonay J.F."/>
            <person name="Sullivan S.A."/>
            <person name="Zhou L."/>
            <person name="Davidsen T.M."/>
            <person name="Wu M."/>
            <person name="Huston A.L."/>
            <person name="Lewis M."/>
            <person name="Weaver B."/>
            <person name="Weidman J.F."/>
            <person name="Khouri H."/>
            <person name="Utterback T.R."/>
            <person name="Feldblyum T.V."/>
            <person name="Fraser C.M."/>
        </authorList>
    </citation>
    <scope>NUCLEOTIDE SEQUENCE [LARGE SCALE GENOMIC DNA]</scope>
    <source>
        <strain evidence="1">34H</strain>
    </source>
</reference>
<name>Q481Z8_COLP3</name>
<proteinExistence type="predicted"/>
<dbReference type="HOGENOM" id="CLU_2971635_0_0_6"/>